<dbReference type="GO" id="GO:0001228">
    <property type="term" value="F:DNA-binding transcription activator activity, RNA polymerase II-specific"/>
    <property type="evidence" value="ECO:0007669"/>
    <property type="project" value="TreeGrafter"/>
</dbReference>
<dbReference type="GO" id="GO:0005634">
    <property type="term" value="C:nucleus"/>
    <property type="evidence" value="ECO:0007669"/>
    <property type="project" value="UniProtKB-SubCell"/>
</dbReference>
<feature type="domain" description="C2H2-type" evidence="13">
    <location>
        <begin position="678"/>
        <end position="705"/>
    </location>
</feature>
<dbReference type="EMBL" id="VSWD01000003">
    <property type="protein sequence ID" value="KAK3105790.1"/>
    <property type="molecule type" value="Genomic_DNA"/>
</dbReference>
<evidence type="ECO:0000256" key="8">
    <source>
        <dbReference type="ARBA" id="ARBA00023125"/>
    </source>
</evidence>
<dbReference type="Gene3D" id="3.30.160.60">
    <property type="entry name" value="Classic Zinc Finger"/>
    <property type="match status" value="7"/>
</dbReference>
<dbReference type="FunFam" id="3.30.160.60:FF:000322">
    <property type="entry name" value="GDNF-inducible zinc finger protein 1"/>
    <property type="match status" value="1"/>
</dbReference>
<keyword evidence="8" id="KW-0238">DNA-binding</keyword>
<dbReference type="FunFam" id="3.30.160.60:FF:000912">
    <property type="entry name" value="Zinc finger protein 660"/>
    <property type="match status" value="1"/>
</dbReference>
<protein>
    <recommendedName>
        <fullName evidence="13">C2H2-type domain-containing protein</fullName>
    </recommendedName>
</protein>
<dbReference type="PANTHER" id="PTHR24393:SF85">
    <property type="entry name" value="FI01120P"/>
    <property type="match status" value="1"/>
</dbReference>
<dbReference type="PANTHER" id="PTHR24393">
    <property type="entry name" value="ZINC FINGER PROTEIN"/>
    <property type="match status" value="1"/>
</dbReference>
<evidence type="ECO:0000259" key="13">
    <source>
        <dbReference type="PROSITE" id="PS50157"/>
    </source>
</evidence>
<evidence type="ECO:0000313" key="15">
    <source>
        <dbReference type="Proteomes" id="UP001186944"/>
    </source>
</evidence>
<dbReference type="Proteomes" id="UP001186944">
    <property type="component" value="Unassembled WGS sequence"/>
</dbReference>
<dbReference type="Pfam" id="PF00096">
    <property type="entry name" value="zf-C2H2"/>
    <property type="match status" value="4"/>
</dbReference>
<feature type="region of interest" description="Disordered" evidence="12">
    <location>
        <begin position="340"/>
        <end position="386"/>
    </location>
</feature>
<keyword evidence="4" id="KW-0677">Repeat</keyword>
<feature type="region of interest" description="Disordered" evidence="12">
    <location>
        <begin position="539"/>
        <end position="561"/>
    </location>
</feature>
<evidence type="ECO:0000256" key="6">
    <source>
        <dbReference type="ARBA" id="ARBA00022833"/>
    </source>
</evidence>
<sequence length="839" mass="96545">MGISRVGDIIAILSGLKLRINKMKSLISKETRSRINKYLDTQVVKNTTPSILKKKSKSAMSTKAASPKRVEQMNSASLLRDMLIEGRRIEKEGYGTEEGNHSNEELLEEHRDVDGATTDYDENMIDLHLEEVVTSEMEAARIEHMGAENTEAGQGHVMEATDNMGLGYFMEEIVTDTEPKKKDQVISLYSVDCIRSDMPSTSGMVTPQKKRVRKKRERHFDIMISQSKEAEDLRYDIGRSLLSLKNSRVNSEGGEPPKRILGVNYKKRREAARLKHRSKLPVIWSSTRTHDDNTISFRRRDPSPKTELERLSKIRSIRGISAKEAQSLLGRRETRNAVYSIATSPESSNDTIEHSYQKGKNKMAADSTYSPQESMASSPDCDDDSDNDMDGVILEMDGEEMEEDEEDSDYKTHMDLYSQSGRIFTLPTLDMKNLSKYQYRDIIPVLLKLTTKCDKIKPAWWPHGMIWCVKRNIYDQPNISLEALYKVVKSCYSYYNQTSSLLNEPTFESLEDLDQKQFKKTPHSPVSLYKANIKGVRPAEATGTPYQPPSDETVSTSTPDSGLEPMFKCTFCEDYFTKDDLKIHVKKHSGDKPYKCNYCDKSFSGKGPLQSHMRIHQRIQQFKCDICEATFEEKHRLNRHIRLHCKDVEYRCVFCDQVFEEDEHLQTHLRIHAGEKPYKCELCSKTFSYSSNYKVHMRLHTGDKPYKCTQCNARFRQLHGLKAHMTSHTGVKPFRCGLCDKQFQYKRSLQLHFKLHAAIFEIEQMHAQDIPGRCDNCKMLFTAKMDMLRRVRISSTSALPYGCRECNMSFLKAEELKTHFRIHAKESTLGCEKCKDLQE</sequence>
<dbReference type="AlphaFoldDB" id="A0AA88YHR3"/>
<keyword evidence="9" id="KW-0804">Transcription</keyword>
<keyword evidence="6" id="KW-0862">Zinc</keyword>
<keyword evidence="5 11" id="KW-0863">Zinc-finger</keyword>
<evidence type="ECO:0000313" key="14">
    <source>
        <dbReference type="EMBL" id="KAK3105790.1"/>
    </source>
</evidence>
<feature type="domain" description="C2H2-type" evidence="13">
    <location>
        <begin position="622"/>
        <end position="649"/>
    </location>
</feature>
<dbReference type="InterPro" id="IPR013087">
    <property type="entry name" value="Znf_C2H2_type"/>
</dbReference>
<dbReference type="SMART" id="SM00355">
    <property type="entry name" value="ZnF_C2H2"/>
    <property type="match status" value="8"/>
</dbReference>
<evidence type="ECO:0000256" key="4">
    <source>
        <dbReference type="ARBA" id="ARBA00022737"/>
    </source>
</evidence>
<evidence type="ECO:0000256" key="2">
    <source>
        <dbReference type="ARBA" id="ARBA00006991"/>
    </source>
</evidence>
<evidence type="ECO:0000256" key="1">
    <source>
        <dbReference type="ARBA" id="ARBA00004123"/>
    </source>
</evidence>
<name>A0AA88YHR3_PINIB</name>
<evidence type="ECO:0000256" key="3">
    <source>
        <dbReference type="ARBA" id="ARBA00022723"/>
    </source>
</evidence>
<feature type="domain" description="C2H2-type" evidence="13">
    <location>
        <begin position="567"/>
        <end position="593"/>
    </location>
</feature>
<evidence type="ECO:0000256" key="7">
    <source>
        <dbReference type="ARBA" id="ARBA00023015"/>
    </source>
</evidence>
<dbReference type="SUPFAM" id="SSF57667">
    <property type="entry name" value="beta-beta-alpha zinc fingers"/>
    <property type="match status" value="5"/>
</dbReference>
<proteinExistence type="inferred from homology"/>
<evidence type="ECO:0000256" key="12">
    <source>
        <dbReference type="SAM" id="MobiDB-lite"/>
    </source>
</evidence>
<evidence type="ECO:0000256" key="5">
    <source>
        <dbReference type="ARBA" id="ARBA00022771"/>
    </source>
</evidence>
<accession>A0AA88YHR3</accession>
<keyword evidence="15" id="KW-1185">Reference proteome</keyword>
<dbReference type="InterPro" id="IPR036236">
    <property type="entry name" value="Znf_C2H2_sf"/>
</dbReference>
<dbReference type="GO" id="GO:0008270">
    <property type="term" value="F:zinc ion binding"/>
    <property type="evidence" value="ECO:0007669"/>
    <property type="project" value="UniProtKB-KW"/>
</dbReference>
<feature type="domain" description="C2H2-type" evidence="13">
    <location>
        <begin position="594"/>
        <end position="621"/>
    </location>
</feature>
<keyword evidence="7" id="KW-0805">Transcription regulation</keyword>
<feature type="compositionally biased region" description="Polar residues" evidence="12">
    <location>
        <begin position="341"/>
        <end position="350"/>
    </location>
</feature>
<dbReference type="PROSITE" id="PS00028">
    <property type="entry name" value="ZINC_FINGER_C2H2_1"/>
    <property type="match status" value="7"/>
</dbReference>
<evidence type="ECO:0000256" key="9">
    <source>
        <dbReference type="ARBA" id="ARBA00023163"/>
    </source>
</evidence>
<comment type="caution">
    <text evidence="14">The sequence shown here is derived from an EMBL/GenBank/DDBJ whole genome shotgun (WGS) entry which is preliminary data.</text>
</comment>
<feature type="domain" description="C2H2-type" evidence="13">
    <location>
        <begin position="801"/>
        <end position="828"/>
    </location>
</feature>
<evidence type="ECO:0000256" key="11">
    <source>
        <dbReference type="PROSITE-ProRule" id="PRU00042"/>
    </source>
</evidence>
<gene>
    <name evidence="14" type="ORF">FSP39_005794</name>
</gene>
<feature type="domain" description="C2H2-type" evidence="13">
    <location>
        <begin position="706"/>
        <end position="733"/>
    </location>
</feature>
<keyword evidence="10" id="KW-0539">Nucleus</keyword>
<keyword evidence="3" id="KW-0479">Metal-binding</keyword>
<dbReference type="GO" id="GO:0000978">
    <property type="term" value="F:RNA polymerase II cis-regulatory region sequence-specific DNA binding"/>
    <property type="evidence" value="ECO:0007669"/>
    <property type="project" value="TreeGrafter"/>
</dbReference>
<reference evidence="14" key="1">
    <citation type="submission" date="2019-08" db="EMBL/GenBank/DDBJ databases">
        <title>The improved chromosome-level genome for the pearl oyster Pinctada fucata martensii using PacBio sequencing and Hi-C.</title>
        <authorList>
            <person name="Zheng Z."/>
        </authorList>
    </citation>
    <scope>NUCLEOTIDE SEQUENCE</scope>
    <source>
        <strain evidence="14">ZZ-2019</strain>
        <tissue evidence="14">Adductor muscle</tissue>
    </source>
</reference>
<dbReference type="FunFam" id="3.30.160.60:FF:001480">
    <property type="entry name" value="Si:cabz01071911.3"/>
    <property type="match status" value="1"/>
</dbReference>
<comment type="subcellular location">
    <subcellularLocation>
        <location evidence="1">Nucleus</location>
    </subcellularLocation>
</comment>
<feature type="domain" description="C2H2-type" evidence="13">
    <location>
        <begin position="734"/>
        <end position="757"/>
    </location>
</feature>
<feature type="compositionally biased region" description="Polar residues" evidence="12">
    <location>
        <begin position="550"/>
        <end position="560"/>
    </location>
</feature>
<comment type="similarity">
    <text evidence="2">Belongs to the krueppel C2H2-type zinc-finger protein family.</text>
</comment>
<dbReference type="FunFam" id="3.30.160.60:FF:000100">
    <property type="entry name" value="Zinc finger 45-like"/>
    <property type="match status" value="1"/>
</dbReference>
<dbReference type="PROSITE" id="PS50157">
    <property type="entry name" value="ZINC_FINGER_C2H2_2"/>
    <property type="match status" value="8"/>
</dbReference>
<evidence type="ECO:0000256" key="10">
    <source>
        <dbReference type="ARBA" id="ARBA00023242"/>
    </source>
</evidence>
<organism evidence="14 15">
    <name type="scientific">Pinctada imbricata</name>
    <name type="common">Atlantic pearl-oyster</name>
    <name type="synonym">Pinctada martensii</name>
    <dbReference type="NCBI Taxonomy" id="66713"/>
    <lineage>
        <taxon>Eukaryota</taxon>
        <taxon>Metazoa</taxon>
        <taxon>Spiralia</taxon>
        <taxon>Lophotrochozoa</taxon>
        <taxon>Mollusca</taxon>
        <taxon>Bivalvia</taxon>
        <taxon>Autobranchia</taxon>
        <taxon>Pteriomorphia</taxon>
        <taxon>Pterioida</taxon>
        <taxon>Pterioidea</taxon>
        <taxon>Pteriidae</taxon>
        <taxon>Pinctada</taxon>
    </lineage>
</organism>
<feature type="domain" description="C2H2-type" evidence="13">
    <location>
        <begin position="650"/>
        <end position="677"/>
    </location>
</feature>